<evidence type="ECO:0000259" key="2">
    <source>
        <dbReference type="Pfam" id="PF24883"/>
    </source>
</evidence>
<dbReference type="InterPro" id="IPR056884">
    <property type="entry name" value="NPHP3-like_N"/>
</dbReference>
<dbReference type="Pfam" id="PF24883">
    <property type="entry name" value="NPHP3_N"/>
    <property type="match status" value="1"/>
</dbReference>
<dbReference type="Proteomes" id="UP000290288">
    <property type="component" value="Unassembled WGS sequence"/>
</dbReference>
<sequence length="508" mass="57547">MSQSEANESHLDVLSAEESKCNENFASGSNAHESTIDERLEGRPVTIDERLEDLKKYCVEDISTPYRPYVQVSEDISSNHETLRNWFLGSDPTDRRKLALVTGEKFVGKTVLLGSMCDQDKSAVAGSFFFSTVSGYPKRCSKASLVPTIAYQIAVNPSFSKLGRKILEVWEKRSEDLLQSDLQTQVRELLLEPSSALQEEDRREWPRVIVIDGLDHIRARDGTGTFDEDQNDQHEVLGALSAACAEEKFPFRVLISSRSSDGFSEHSEPEFSHSFPLGGYDAVPELIRSIRATLPESQVATDSQAEAASHPQLPSFSSLVRYIREQEKASVKDLLNQPTVDRDAIYKWILKDDPEAVKCLWAVHDAQAGLHPFSQEMVYSSGFMREFLGSDGGKFDKLGCFSTTSSDGSKPFTFYDTSVFEFLKDKSQDLGLYFGRKERHAFYMETYLRHWKRTGERGHKWNWNQTLASIKLDISPLSPEQYQQLKEFLLESRLTWGESDFHNLPADP</sequence>
<keyword evidence="1" id="KW-0677">Repeat</keyword>
<accession>A0A4Q2DCZ7</accession>
<proteinExistence type="predicted"/>
<organism evidence="3 4">
    <name type="scientific">Candolleomyces aberdarensis</name>
    <dbReference type="NCBI Taxonomy" id="2316362"/>
    <lineage>
        <taxon>Eukaryota</taxon>
        <taxon>Fungi</taxon>
        <taxon>Dikarya</taxon>
        <taxon>Basidiomycota</taxon>
        <taxon>Agaricomycotina</taxon>
        <taxon>Agaricomycetes</taxon>
        <taxon>Agaricomycetidae</taxon>
        <taxon>Agaricales</taxon>
        <taxon>Agaricineae</taxon>
        <taxon>Psathyrellaceae</taxon>
        <taxon>Candolleomyces</taxon>
    </lineage>
</organism>
<dbReference type="AlphaFoldDB" id="A0A4Q2DCZ7"/>
<evidence type="ECO:0000313" key="4">
    <source>
        <dbReference type="Proteomes" id="UP000290288"/>
    </source>
</evidence>
<dbReference type="OrthoDB" id="3040368at2759"/>
<reference evidence="3 4" key="1">
    <citation type="submission" date="2019-01" db="EMBL/GenBank/DDBJ databases">
        <title>Draft genome sequence of Psathyrella aberdarensis IHI B618.</title>
        <authorList>
            <person name="Buettner E."/>
            <person name="Kellner H."/>
        </authorList>
    </citation>
    <scope>NUCLEOTIDE SEQUENCE [LARGE SCALE GENOMIC DNA]</scope>
    <source>
        <strain evidence="3 4">IHI B618</strain>
    </source>
</reference>
<dbReference type="EMBL" id="SDEE01000350">
    <property type="protein sequence ID" value="RXW17309.1"/>
    <property type="molecule type" value="Genomic_DNA"/>
</dbReference>
<evidence type="ECO:0000313" key="3">
    <source>
        <dbReference type="EMBL" id="RXW17309.1"/>
    </source>
</evidence>
<name>A0A4Q2DCZ7_9AGAR</name>
<keyword evidence="4" id="KW-1185">Reference proteome</keyword>
<protein>
    <recommendedName>
        <fullName evidence="2">Nephrocystin 3-like N-terminal domain-containing protein</fullName>
    </recommendedName>
</protein>
<gene>
    <name evidence="3" type="ORF">EST38_g8538</name>
</gene>
<comment type="caution">
    <text evidence="3">The sequence shown here is derived from an EMBL/GenBank/DDBJ whole genome shotgun (WGS) entry which is preliminary data.</text>
</comment>
<feature type="domain" description="Nephrocystin 3-like N-terminal" evidence="2">
    <location>
        <begin position="79"/>
        <end position="258"/>
    </location>
</feature>
<evidence type="ECO:0000256" key="1">
    <source>
        <dbReference type="ARBA" id="ARBA00022737"/>
    </source>
</evidence>